<name>A0A815IL95_9BILA</name>
<dbReference type="Proteomes" id="UP000676336">
    <property type="component" value="Unassembled WGS sequence"/>
</dbReference>
<evidence type="ECO:0000256" key="3">
    <source>
        <dbReference type="RuleBase" id="RU363129"/>
    </source>
</evidence>
<keyword evidence="3" id="KW-0812">Transmembrane</keyword>
<dbReference type="GO" id="GO:0005975">
    <property type="term" value="P:carbohydrate metabolic process"/>
    <property type="evidence" value="ECO:0007669"/>
    <property type="project" value="InterPro"/>
</dbReference>
<keyword evidence="3" id="KW-0735">Signal-anchor</keyword>
<keyword evidence="3" id="KW-0472">Membrane</keyword>
<dbReference type="Proteomes" id="UP000663855">
    <property type="component" value="Unassembled WGS sequence"/>
</dbReference>
<comment type="similarity">
    <text evidence="3">Belongs to the glycosyltransferase 11 family.</text>
</comment>
<dbReference type="InterPro" id="IPR002516">
    <property type="entry name" value="Glyco_trans_11"/>
</dbReference>
<dbReference type="GO" id="GO:0008107">
    <property type="term" value="F:galactoside 2-alpha-L-fucosyltransferase activity"/>
    <property type="evidence" value="ECO:0007669"/>
    <property type="project" value="InterPro"/>
</dbReference>
<dbReference type="AlphaFoldDB" id="A0A815IL95"/>
<protein>
    <recommendedName>
        <fullName evidence="3">L-Fucosyltransferase</fullName>
        <ecNumber evidence="3">2.4.1.-</ecNumber>
    </recommendedName>
</protein>
<evidence type="ECO:0000313" key="5">
    <source>
        <dbReference type="EMBL" id="CAF2018028.1"/>
    </source>
</evidence>
<sequence>MEEKSILLSTTESISNNRINSIESDVNESRRLRSWQPLIKRSAMIIGISLILIAFLHFSYVFRPFNAIVLPLEKTSLHPTRNRNVSTTIISLPNSTSRLDGARHESQPRVSCVFGIRYSDGAFGNRMFLFASAYGLARLHACHLYVHPWIIVDLRTTFTINLNQTPVNILNNLAEFENRTDIFRRYSACTLFSDLFKIPLPKNYTRYELVGFYQAFGYFDRFRKEIDQLFEFNSETIRLITPFVEQMIKSVWNYSVNFYANNSRVTHDTLKSFLQHPPSTLQRVTWIGVHIRRGDFLTFFKIDTSTSYLNWAINYYRQRYVNCRFLIASDDKIYAKQHLGYFSDVFITPPIFFHGHDLAALALAEHSILTAGTYSWWTAWLAGGNVVHDLNYPVPFQNCIKEHYFPPWFLFPHNSSSKRWAPPPS</sequence>
<dbReference type="UniPathway" id="UPA00378"/>
<dbReference type="PANTHER" id="PTHR11927">
    <property type="entry name" value="GALACTOSIDE 2-L-FUCOSYLTRANSFERASE"/>
    <property type="match status" value="1"/>
</dbReference>
<keyword evidence="3" id="KW-0333">Golgi apparatus</keyword>
<dbReference type="GO" id="GO:0032580">
    <property type="term" value="C:Golgi cisterna membrane"/>
    <property type="evidence" value="ECO:0007669"/>
    <property type="project" value="UniProtKB-SubCell"/>
</dbReference>
<dbReference type="EMBL" id="CAJNRE010003384">
    <property type="protein sequence ID" value="CAF2018028.1"/>
    <property type="molecule type" value="Genomic_DNA"/>
</dbReference>
<dbReference type="EMBL" id="CAJNOV010009480">
    <property type="protein sequence ID" value="CAF1367682.1"/>
    <property type="molecule type" value="Genomic_DNA"/>
</dbReference>
<evidence type="ECO:0000313" key="4">
    <source>
        <dbReference type="EMBL" id="CAF1367682.1"/>
    </source>
</evidence>
<comment type="caution">
    <text evidence="4">The sequence shown here is derived from an EMBL/GenBank/DDBJ whole genome shotgun (WGS) entry which is preliminary data.</text>
</comment>
<dbReference type="Proteomes" id="UP000663824">
    <property type="component" value="Unassembled WGS sequence"/>
</dbReference>
<keyword evidence="2 3" id="KW-0808">Transferase</keyword>
<dbReference type="Pfam" id="PF01531">
    <property type="entry name" value="Glyco_transf_11"/>
    <property type="match status" value="1"/>
</dbReference>
<dbReference type="CDD" id="cd11301">
    <property type="entry name" value="Fut1_Fut2_like"/>
    <property type="match status" value="1"/>
</dbReference>
<proteinExistence type="inferred from homology"/>
<evidence type="ECO:0000256" key="2">
    <source>
        <dbReference type="ARBA" id="ARBA00022679"/>
    </source>
</evidence>
<gene>
    <name evidence="4" type="ORF">CJN711_LOCUS20273</name>
    <name evidence="5" type="ORF">MBJ925_LOCUS9087</name>
    <name evidence="6" type="ORF">SMN809_LOCUS15929</name>
</gene>
<reference evidence="4" key="1">
    <citation type="submission" date="2021-02" db="EMBL/GenBank/DDBJ databases">
        <authorList>
            <person name="Nowell W R."/>
        </authorList>
    </citation>
    <scope>NUCLEOTIDE SEQUENCE</scope>
</reference>
<dbReference type="EMBL" id="CAJOBI010006976">
    <property type="protein sequence ID" value="CAF4074315.1"/>
    <property type="molecule type" value="Genomic_DNA"/>
</dbReference>
<evidence type="ECO:0000313" key="7">
    <source>
        <dbReference type="Proteomes" id="UP000663855"/>
    </source>
</evidence>
<comment type="pathway">
    <text evidence="3">Protein modification; protein glycosylation.</text>
</comment>
<keyword evidence="3" id="KW-1133">Transmembrane helix</keyword>
<accession>A0A815IL95</accession>
<evidence type="ECO:0000313" key="6">
    <source>
        <dbReference type="EMBL" id="CAF4074315.1"/>
    </source>
</evidence>
<dbReference type="EC" id="2.4.1.-" evidence="3"/>
<organism evidence="4 7">
    <name type="scientific">Rotaria magnacalcarata</name>
    <dbReference type="NCBI Taxonomy" id="392030"/>
    <lineage>
        <taxon>Eukaryota</taxon>
        <taxon>Metazoa</taxon>
        <taxon>Spiralia</taxon>
        <taxon>Gnathifera</taxon>
        <taxon>Rotifera</taxon>
        <taxon>Eurotatoria</taxon>
        <taxon>Bdelloidea</taxon>
        <taxon>Philodinida</taxon>
        <taxon>Philodinidae</taxon>
        <taxon>Rotaria</taxon>
    </lineage>
</organism>
<dbReference type="PANTHER" id="PTHR11927:SF9">
    <property type="entry name" value="L-FUCOSYLTRANSFERASE"/>
    <property type="match status" value="1"/>
</dbReference>
<keyword evidence="3" id="KW-0325">Glycoprotein</keyword>
<comment type="subcellular location">
    <subcellularLocation>
        <location evidence="3">Golgi apparatus</location>
        <location evidence="3">Golgi stack membrane</location>
        <topology evidence="3">Single-pass type II membrane protein</topology>
    </subcellularLocation>
</comment>
<feature type="transmembrane region" description="Helical" evidence="3">
    <location>
        <begin position="43"/>
        <end position="62"/>
    </location>
</feature>
<evidence type="ECO:0000256" key="1">
    <source>
        <dbReference type="ARBA" id="ARBA00022676"/>
    </source>
</evidence>
<keyword evidence="1 3" id="KW-0328">Glycosyltransferase</keyword>